<evidence type="ECO:0000313" key="2">
    <source>
        <dbReference type="EMBL" id="KAL3795955.1"/>
    </source>
</evidence>
<feature type="compositionally biased region" description="Low complexity" evidence="1">
    <location>
        <begin position="1"/>
        <end position="31"/>
    </location>
</feature>
<evidence type="ECO:0000313" key="3">
    <source>
        <dbReference type="Proteomes" id="UP001530400"/>
    </source>
</evidence>
<sequence>MSQSSSSSSSSRGSSSSSNSNTITTTTVTTTTKKRGFRLPNFALLPLPKTKKNKKQGSDSVPIETVRKLLMGTIDPVDLARQILPPKDLAAVVRYSSAPYRPKLDLRSHNIITAEDVLFVGLTYVGFDGSRQDIRDEMNRERFCSFFKLCPEGILDAYRYFSEHSEEEGDIMEFRFFLIALNFLKLYDTEHVLSGRWRLDEETLRKQIWKTLWQIQRHFPTLIYFDPSEWDAAQVHLITVDTVNYNVNEQRSDPVGKFERWYNHKSNSAGVKYEMALPLCLERQTCVWSRGPFPAGDPAVAHDGCLFRGGTVKQKKSEWDPESLYNAIPDGRKAIGDSLYGGMPEKCTVAKKGHNKVTRDLIKRAKAREERYHGHTKEFHVLQGRFRHGSSADDALLKHKTVVDSIHVLMHFELEHRPMFDFP</sequence>
<dbReference type="Proteomes" id="UP001530400">
    <property type="component" value="Unassembled WGS sequence"/>
</dbReference>
<reference evidence="2 3" key="1">
    <citation type="submission" date="2024-10" db="EMBL/GenBank/DDBJ databases">
        <title>Updated reference genomes for cyclostephanoid diatoms.</title>
        <authorList>
            <person name="Roberts W.R."/>
            <person name="Alverson A.J."/>
        </authorList>
    </citation>
    <scope>NUCLEOTIDE SEQUENCE [LARGE SCALE GENOMIC DNA]</scope>
    <source>
        <strain evidence="2 3">AJA010-31</strain>
    </source>
</reference>
<protein>
    <submittedName>
        <fullName evidence="2">Uncharacterized protein</fullName>
    </submittedName>
</protein>
<feature type="region of interest" description="Disordered" evidence="1">
    <location>
        <begin position="1"/>
        <end position="35"/>
    </location>
</feature>
<keyword evidence="3" id="KW-1185">Reference proteome</keyword>
<gene>
    <name evidence="2" type="ORF">ACHAWO_010211</name>
</gene>
<dbReference type="AlphaFoldDB" id="A0ABD3Q733"/>
<proteinExistence type="predicted"/>
<name>A0ABD3Q733_9STRA</name>
<accession>A0ABD3Q733</accession>
<organism evidence="2 3">
    <name type="scientific">Cyclotella atomus</name>
    <dbReference type="NCBI Taxonomy" id="382360"/>
    <lineage>
        <taxon>Eukaryota</taxon>
        <taxon>Sar</taxon>
        <taxon>Stramenopiles</taxon>
        <taxon>Ochrophyta</taxon>
        <taxon>Bacillariophyta</taxon>
        <taxon>Coscinodiscophyceae</taxon>
        <taxon>Thalassiosirophycidae</taxon>
        <taxon>Stephanodiscales</taxon>
        <taxon>Stephanodiscaceae</taxon>
        <taxon>Cyclotella</taxon>
    </lineage>
</organism>
<dbReference type="EMBL" id="JALLPJ020000307">
    <property type="protein sequence ID" value="KAL3795955.1"/>
    <property type="molecule type" value="Genomic_DNA"/>
</dbReference>
<comment type="caution">
    <text evidence="2">The sequence shown here is derived from an EMBL/GenBank/DDBJ whole genome shotgun (WGS) entry which is preliminary data.</text>
</comment>
<evidence type="ECO:0000256" key="1">
    <source>
        <dbReference type="SAM" id="MobiDB-lite"/>
    </source>
</evidence>